<organism evidence="1 2">
    <name type="scientific">Prevotella pectinovora</name>
    <dbReference type="NCBI Taxonomy" id="1602169"/>
    <lineage>
        <taxon>Bacteria</taxon>
        <taxon>Pseudomonadati</taxon>
        <taxon>Bacteroidota</taxon>
        <taxon>Bacteroidia</taxon>
        <taxon>Bacteroidales</taxon>
        <taxon>Prevotellaceae</taxon>
        <taxon>Prevotella</taxon>
    </lineage>
</organism>
<evidence type="ECO:0000313" key="1">
    <source>
        <dbReference type="EMBL" id="KIP64311.1"/>
    </source>
</evidence>
<gene>
    <name evidence="1" type="ORF">ST44_02350</name>
</gene>
<keyword evidence="2" id="KW-1185">Reference proteome</keyword>
<comment type="caution">
    <text evidence="1">The sequence shown here is derived from an EMBL/GenBank/DDBJ whole genome shotgun (WGS) entry which is preliminary data.</text>
</comment>
<sequence length="76" mass="8446">MPVLYTDKENTSTLTTSITIPKMDLSLLKDLAKKFGWTINNTSQQMSGLEEALNDVKTGNVFHANSAKDLIEQCLK</sequence>
<evidence type="ECO:0000313" key="2">
    <source>
        <dbReference type="Proteomes" id="UP000032046"/>
    </source>
</evidence>
<proteinExistence type="predicted"/>
<name>A0A0D0I7P1_9BACT</name>
<protein>
    <submittedName>
        <fullName evidence="1">Uncharacterized protein</fullName>
    </submittedName>
</protein>
<accession>A0A0D0I7P1</accession>
<dbReference type="Proteomes" id="UP000032046">
    <property type="component" value="Unassembled WGS sequence"/>
</dbReference>
<dbReference type="EMBL" id="JXQK01000023">
    <property type="protein sequence ID" value="KIP64311.1"/>
    <property type="molecule type" value="Genomic_DNA"/>
</dbReference>
<dbReference type="AlphaFoldDB" id="A0A0D0I7P1"/>
<reference evidence="1 2" key="1">
    <citation type="submission" date="2015-01" db="EMBL/GenBank/DDBJ databases">
        <title>Comparative genomics of non-oral Prevotella species.</title>
        <authorList>
            <person name="Accetto T."/>
            <person name="Nograsek B."/>
            <person name="Avgustin G."/>
        </authorList>
    </citation>
    <scope>NUCLEOTIDE SEQUENCE [LARGE SCALE GENOMIC DNA]</scope>
    <source>
        <strain evidence="1 2">P5-119</strain>
    </source>
</reference>